<reference evidence="1 2" key="1">
    <citation type="journal article" date="2015" name="Genome Announc.">
        <title>Expanding the biotechnology potential of lactobacilli through comparative genomics of 213 strains and associated genera.</title>
        <authorList>
            <person name="Sun Z."/>
            <person name="Harris H.M."/>
            <person name="McCann A."/>
            <person name="Guo C."/>
            <person name="Argimon S."/>
            <person name="Zhang W."/>
            <person name="Yang X."/>
            <person name="Jeffery I.B."/>
            <person name="Cooney J.C."/>
            <person name="Kagawa T.F."/>
            <person name="Liu W."/>
            <person name="Song Y."/>
            <person name="Salvetti E."/>
            <person name="Wrobel A."/>
            <person name="Rasinkangas P."/>
            <person name="Parkhill J."/>
            <person name="Rea M.C."/>
            <person name="O'Sullivan O."/>
            <person name="Ritari J."/>
            <person name="Douillard F.P."/>
            <person name="Paul Ross R."/>
            <person name="Yang R."/>
            <person name="Briner A.E."/>
            <person name="Felis G.E."/>
            <person name="de Vos W.M."/>
            <person name="Barrangou R."/>
            <person name="Klaenhammer T.R."/>
            <person name="Caufield P.W."/>
            <person name="Cui Y."/>
            <person name="Zhang H."/>
            <person name="O'Toole P.W."/>
        </authorList>
    </citation>
    <scope>NUCLEOTIDE SEQUENCE [LARGE SCALE GENOMIC DNA]</scope>
    <source>
        <strain evidence="1 2">JCM 17158</strain>
    </source>
</reference>
<dbReference type="PATRIC" id="fig|1291734.4.peg.181"/>
<name>A0A0R1JI82_9LACO</name>
<dbReference type="Proteomes" id="UP000051804">
    <property type="component" value="Unassembled WGS sequence"/>
</dbReference>
<proteinExistence type="predicted"/>
<dbReference type="InterPro" id="IPR007337">
    <property type="entry name" value="RelB/DinJ"/>
</dbReference>
<evidence type="ECO:0000313" key="2">
    <source>
        <dbReference type="Proteomes" id="UP000051804"/>
    </source>
</evidence>
<dbReference type="Pfam" id="PF04221">
    <property type="entry name" value="RelB"/>
    <property type="match status" value="1"/>
</dbReference>
<protein>
    <recommendedName>
        <fullName evidence="3">DNA-damage-inducible protein J</fullName>
    </recommendedName>
</protein>
<dbReference type="Gene3D" id="1.10.1220.10">
    <property type="entry name" value="Met repressor-like"/>
    <property type="match status" value="1"/>
</dbReference>
<accession>A0A0R1JI82</accession>
<dbReference type="EMBL" id="AZDJ01000030">
    <property type="protein sequence ID" value="KRK70991.1"/>
    <property type="molecule type" value="Genomic_DNA"/>
</dbReference>
<keyword evidence="2" id="KW-1185">Reference proteome</keyword>
<dbReference type="InterPro" id="IPR013321">
    <property type="entry name" value="Arc_rbn_hlx_hlx"/>
</dbReference>
<gene>
    <name evidence="1" type="ORF">FD02_GL000173</name>
</gene>
<evidence type="ECO:0008006" key="3">
    <source>
        <dbReference type="Google" id="ProtNLM"/>
    </source>
</evidence>
<comment type="caution">
    <text evidence="1">The sequence shown here is derived from an EMBL/GenBank/DDBJ whole genome shotgun (WGS) entry which is preliminary data.</text>
</comment>
<dbReference type="NCBIfam" id="TIGR02384">
    <property type="entry name" value="RelB_DinJ"/>
    <property type="match status" value="1"/>
</dbReference>
<dbReference type="GO" id="GO:0006355">
    <property type="term" value="P:regulation of DNA-templated transcription"/>
    <property type="evidence" value="ECO:0007669"/>
    <property type="project" value="InterPro"/>
</dbReference>
<organism evidence="1 2">
    <name type="scientific">Lacticaseibacillus nasuensis JCM 17158</name>
    <dbReference type="NCBI Taxonomy" id="1291734"/>
    <lineage>
        <taxon>Bacteria</taxon>
        <taxon>Bacillati</taxon>
        <taxon>Bacillota</taxon>
        <taxon>Bacilli</taxon>
        <taxon>Lactobacillales</taxon>
        <taxon>Lactobacillaceae</taxon>
        <taxon>Lacticaseibacillus</taxon>
    </lineage>
</organism>
<sequence length="95" mass="10553">MNMPTKENNGRINARIDPELKAEGDAVLNELGYTPSTLITVLYKTLVRNKAIPREMTMLDPLDIATAQAHDEIANGEDKEFSNVDALMKDLHDAN</sequence>
<dbReference type="AlphaFoldDB" id="A0A0R1JI82"/>
<evidence type="ECO:0000313" key="1">
    <source>
        <dbReference type="EMBL" id="KRK70991.1"/>
    </source>
</evidence>